<protein>
    <submittedName>
        <fullName evidence="2">Uncharacterized protein</fullName>
    </submittedName>
</protein>
<gene>
    <name evidence="2" type="ORF">SAMN04489717_3289</name>
</gene>
<dbReference type="AlphaFoldDB" id="A0A1H1TQL2"/>
<accession>A0A1H1TQL2</accession>
<evidence type="ECO:0000256" key="1">
    <source>
        <dbReference type="SAM" id="MobiDB-lite"/>
    </source>
</evidence>
<sequence length="85" mass="9436">MSRCNRHRPLVLFHTTTYFTTRAAAERPRRLADLGAGTAGLFVVERPEPNVREPGLLRHRRPHLPDRLRPLTTGPSGGSAIASEV</sequence>
<reference evidence="2 3" key="1">
    <citation type="submission" date="2016-10" db="EMBL/GenBank/DDBJ databases">
        <authorList>
            <person name="de Groot N.N."/>
        </authorList>
    </citation>
    <scope>NUCLEOTIDE SEQUENCE [LARGE SCALE GENOMIC DNA]</scope>
    <source>
        <strain evidence="2 3">DSM 22024</strain>
    </source>
</reference>
<dbReference type="STRING" id="117157.SAMN04489717_3289"/>
<feature type="region of interest" description="Disordered" evidence="1">
    <location>
        <begin position="53"/>
        <end position="85"/>
    </location>
</feature>
<evidence type="ECO:0000313" key="2">
    <source>
        <dbReference type="EMBL" id="SDS62216.1"/>
    </source>
</evidence>
<proteinExistence type="predicted"/>
<dbReference type="EMBL" id="LT629732">
    <property type="protein sequence ID" value="SDS62216.1"/>
    <property type="molecule type" value="Genomic_DNA"/>
</dbReference>
<keyword evidence="3" id="KW-1185">Reference proteome</keyword>
<name>A0A1H1TQL2_9ACTN</name>
<dbReference type="Proteomes" id="UP000198983">
    <property type="component" value="Chromosome I"/>
</dbReference>
<organism evidence="2 3">
    <name type="scientific">Actinopolymorpha singaporensis</name>
    <dbReference type="NCBI Taxonomy" id="117157"/>
    <lineage>
        <taxon>Bacteria</taxon>
        <taxon>Bacillati</taxon>
        <taxon>Actinomycetota</taxon>
        <taxon>Actinomycetes</taxon>
        <taxon>Propionibacteriales</taxon>
        <taxon>Actinopolymorphaceae</taxon>
        <taxon>Actinopolymorpha</taxon>
    </lineage>
</organism>
<evidence type="ECO:0000313" key="3">
    <source>
        <dbReference type="Proteomes" id="UP000198983"/>
    </source>
</evidence>